<dbReference type="EMBL" id="JAKILJ010000013">
    <property type="protein sequence ID" value="MCL1105059.1"/>
    <property type="molecule type" value="Genomic_DNA"/>
</dbReference>
<keyword evidence="2" id="KW-0560">Oxidoreductase</keyword>
<sequence length="255" mass="27944">MSQSTQYQDLTNKVIFITGGASGIGAAMVEAFARQHAKVAFIDIDQQAADALKQKLTQNELTSIWFRAVDATDSESLQLAIRDVAEHFGRFDVLINNVANDARQDVETISAHDWHKCMQINLDPAFFASQAAYSQMKLQHSGSIINFSSITALLGSQQMTGYVTAKAGLIGMTRSLSREFGDAGIRVNAILPGWVATEKQLSSWLTEQEEQKWTDAMALKRRITPEDVAKLALFLASDNSELITGQCINIDGGRA</sequence>
<dbReference type="Gene3D" id="3.40.50.720">
    <property type="entry name" value="NAD(P)-binding Rossmann-like Domain"/>
    <property type="match status" value="1"/>
</dbReference>
<organism evidence="3 4">
    <name type="scientific">Shewanella algicola</name>
    <dbReference type="NCBI Taxonomy" id="640633"/>
    <lineage>
        <taxon>Bacteria</taxon>
        <taxon>Pseudomonadati</taxon>
        <taxon>Pseudomonadota</taxon>
        <taxon>Gammaproteobacteria</taxon>
        <taxon>Alteromonadales</taxon>
        <taxon>Shewanellaceae</taxon>
        <taxon>Shewanella</taxon>
    </lineage>
</organism>
<dbReference type="FunFam" id="3.40.50.720:FF:000084">
    <property type="entry name" value="Short-chain dehydrogenase reductase"/>
    <property type="match status" value="1"/>
</dbReference>
<evidence type="ECO:0000256" key="1">
    <source>
        <dbReference type="ARBA" id="ARBA00006484"/>
    </source>
</evidence>
<dbReference type="PRINTS" id="PR00081">
    <property type="entry name" value="GDHRDH"/>
</dbReference>
<dbReference type="Proteomes" id="UP001139408">
    <property type="component" value="Unassembled WGS sequence"/>
</dbReference>
<dbReference type="InterPro" id="IPR002347">
    <property type="entry name" value="SDR_fam"/>
</dbReference>
<dbReference type="Pfam" id="PF13561">
    <property type="entry name" value="adh_short_C2"/>
    <property type="match status" value="1"/>
</dbReference>
<reference evidence="3" key="1">
    <citation type="submission" date="2022-01" db="EMBL/GenBank/DDBJ databases">
        <title>Whole genome-based taxonomy of the Shewanellaceae.</title>
        <authorList>
            <person name="Martin-Rodriguez A.J."/>
        </authorList>
    </citation>
    <scope>NUCLEOTIDE SEQUENCE</scope>
    <source>
        <strain evidence="3">DSM 23803</strain>
    </source>
</reference>
<accession>A0A9X1Z706</accession>
<dbReference type="GO" id="GO:0016616">
    <property type="term" value="F:oxidoreductase activity, acting on the CH-OH group of donors, NAD or NADP as acceptor"/>
    <property type="evidence" value="ECO:0007669"/>
    <property type="project" value="TreeGrafter"/>
</dbReference>
<comment type="caution">
    <text evidence="3">The sequence shown here is derived from an EMBL/GenBank/DDBJ whole genome shotgun (WGS) entry which is preliminary data.</text>
</comment>
<dbReference type="InterPro" id="IPR036291">
    <property type="entry name" value="NAD(P)-bd_dom_sf"/>
</dbReference>
<dbReference type="AlphaFoldDB" id="A0A9X1Z706"/>
<comment type="similarity">
    <text evidence="1">Belongs to the short-chain dehydrogenases/reductases (SDR) family.</text>
</comment>
<dbReference type="CDD" id="cd05233">
    <property type="entry name" value="SDR_c"/>
    <property type="match status" value="1"/>
</dbReference>
<dbReference type="PRINTS" id="PR00080">
    <property type="entry name" value="SDRFAMILY"/>
</dbReference>
<name>A0A9X1Z706_9GAMM</name>
<dbReference type="PROSITE" id="PS00061">
    <property type="entry name" value="ADH_SHORT"/>
    <property type="match status" value="1"/>
</dbReference>
<dbReference type="PANTHER" id="PTHR42760">
    <property type="entry name" value="SHORT-CHAIN DEHYDROGENASES/REDUCTASES FAMILY MEMBER"/>
    <property type="match status" value="1"/>
</dbReference>
<protein>
    <submittedName>
        <fullName evidence="3">SDR family oxidoreductase</fullName>
    </submittedName>
</protein>
<evidence type="ECO:0000313" key="4">
    <source>
        <dbReference type="Proteomes" id="UP001139408"/>
    </source>
</evidence>
<dbReference type="RefSeq" id="WP_188924648.1">
    <property type="nucleotide sequence ID" value="NZ_BMQI01000013.1"/>
</dbReference>
<proteinExistence type="inferred from homology"/>
<dbReference type="InterPro" id="IPR020904">
    <property type="entry name" value="Sc_DH/Rdtase_CS"/>
</dbReference>
<evidence type="ECO:0000256" key="2">
    <source>
        <dbReference type="ARBA" id="ARBA00023002"/>
    </source>
</evidence>
<gene>
    <name evidence="3" type="ORF">L2749_07270</name>
</gene>
<dbReference type="PANTHER" id="PTHR42760:SF133">
    <property type="entry name" value="3-OXOACYL-[ACYL-CARRIER-PROTEIN] REDUCTASE"/>
    <property type="match status" value="1"/>
</dbReference>
<dbReference type="SUPFAM" id="SSF51735">
    <property type="entry name" value="NAD(P)-binding Rossmann-fold domains"/>
    <property type="match status" value="1"/>
</dbReference>
<keyword evidence="4" id="KW-1185">Reference proteome</keyword>
<evidence type="ECO:0000313" key="3">
    <source>
        <dbReference type="EMBL" id="MCL1105059.1"/>
    </source>
</evidence>